<evidence type="ECO:0000256" key="1">
    <source>
        <dbReference type="SAM" id="MobiDB-lite"/>
    </source>
</evidence>
<sequence length="178" mass="19573">MNRTRDDDAPDTGDSYLHGDEEEDDDQGRLVPCDDGWRRALSVVRAILQRNRATRGLSSSTTPAPRWVRVPDLLAAVRDVPGARRPPDQPPQVPHDEAAAAIAKEPCGGGPCVRHQRRRRAKGMDDCADLDLKRIVTQHERPGSAASICTSSTCGRGDIYPPKKPKTCCLCSLKYMCE</sequence>
<gene>
    <name evidence="2" type="ORF">EJB05_25697</name>
</gene>
<evidence type="ECO:0000313" key="2">
    <source>
        <dbReference type="EMBL" id="TVU23340.1"/>
    </source>
</evidence>
<feature type="non-terminal residue" evidence="2">
    <location>
        <position position="1"/>
    </location>
</feature>
<name>A0A5J9UJH5_9POAL</name>
<dbReference type="Proteomes" id="UP000324897">
    <property type="component" value="Chromosome 2"/>
</dbReference>
<proteinExistence type="predicted"/>
<reference evidence="2 3" key="1">
    <citation type="journal article" date="2019" name="Sci. Rep.">
        <title>A high-quality genome of Eragrostis curvula grass provides insights into Poaceae evolution and supports new strategies to enhance forage quality.</title>
        <authorList>
            <person name="Carballo J."/>
            <person name="Santos B.A.C.M."/>
            <person name="Zappacosta D."/>
            <person name="Garbus I."/>
            <person name="Selva J.P."/>
            <person name="Gallo C.A."/>
            <person name="Diaz A."/>
            <person name="Albertini E."/>
            <person name="Caccamo M."/>
            <person name="Echenique V."/>
        </authorList>
    </citation>
    <scope>NUCLEOTIDE SEQUENCE [LARGE SCALE GENOMIC DNA]</scope>
    <source>
        <strain evidence="3">cv. Victoria</strain>
        <tissue evidence="2">Leaf</tissue>
    </source>
</reference>
<dbReference type="EMBL" id="RWGY01000013">
    <property type="protein sequence ID" value="TVU23340.1"/>
    <property type="molecule type" value="Genomic_DNA"/>
</dbReference>
<feature type="region of interest" description="Disordered" evidence="1">
    <location>
        <begin position="1"/>
        <end position="32"/>
    </location>
</feature>
<organism evidence="2 3">
    <name type="scientific">Eragrostis curvula</name>
    <name type="common">weeping love grass</name>
    <dbReference type="NCBI Taxonomy" id="38414"/>
    <lineage>
        <taxon>Eukaryota</taxon>
        <taxon>Viridiplantae</taxon>
        <taxon>Streptophyta</taxon>
        <taxon>Embryophyta</taxon>
        <taxon>Tracheophyta</taxon>
        <taxon>Spermatophyta</taxon>
        <taxon>Magnoliopsida</taxon>
        <taxon>Liliopsida</taxon>
        <taxon>Poales</taxon>
        <taxon>Poaceae</taxon>
        <taxon>PACMAD clade</taxon>
        <taxon>Chloridoideae</taxon>
        <taxon>Eragrostideae</taxon>
        <taxon>Eragrostidinae</taxon>
        <taxon>Eragrostis</taxon>
    </lineage>
</organism>
<protein>
    <submittedName>
        <fullName evidence="2">Uncharacterized protein</fullName>
    </submittedName>
</protein>
<dbReference type="AlphaFoldDB" id="A0A5J9UJH5"/>
<accession>A0A5J9UJH5</accession>
<dbReference type="Gramene" id="TVU23340">
    <property type="protein sequence ID" value="TVU23340"/>
    <property type="gene ID" value="EJB05_25697"/>
</dbReference>
<comment type="caution">
    <text evidence="2">The sequence shown here is derived from an EMBL/GenBank/DDBJ whole genome shotgun (WGS) entry which is preliminary data.</text>
</comment>
<evidence type="ECO:0000313" key="3">
    <source>
        <dbReference type="Proteomes" id="UP000324897"/>
    </source>
</evidence>
<keyword evidence="3" id="KW-1185">Reference proteome</keyword>